<name>A0A1E4TY16_PACTA</name>
<keyword evidence="4" id="KW-0812">Transmembrane</keyword>
<evidence type="ECO:0000256" key="2">
    <source>
        <dbReference type="ARBA" id="ARBA00022679"/>
    </source>
</evidence>
<protein>
    <recommendedName>
        <fullName evidence="5">Phospholipid/glycerol acyltransferase domain-containing protein</fullName>
    </recommendedName>
</protein>
<dbReference type="AlphaFoldDB" id="A0A1E4TY16"/>
<keyword evidence="7" id="KW-1185">Reference proteome</keyword>
<dbReference type="InterPro" id="IPR032098">
    <property type="entry name" value="Acyltransf_C"/>
</dbReference>
<dbReference type="InterPro" id="IPR002123">
    <property type="entry name" value="Plipid/glycerol_acylTrfase"/>
</dbReference>
<dbReference type="EMBL" id="KV454012">
    <property type="protein sequence ID" value="ODV96673.1"/>
    <property type="molecule type" value="Genomic_DNA"/>
</dbReference>
<keyword evidence="4" id="KW-1133">Transmembrane helix</keyword>
<dbReference type="STRING" id="669874.A0A1E4TY16"/>
<dbReference type="SUPFAM" id="SSF69593">
    <property type="entry name" value="Glycerol-3-phosphate (1)-acyltransferase"/>
    <property type="match status" value="1"/>
</dbReference>
<feature type="transmembrane region" description="Helical" evidence="4">
    <location>
        <begin position="108"/>
        <end position="128"/>
    </location>
</feature>
<dbReference type="GO" id="GO:0036149">
    <property type="term" value="P:phosphatidylinositol acyl-chain remodeling"/>
    <property type="evidence" value="ECO:0007669"/>
    <property type="project" value="TreeGrafter"/>
</dbReference>
<evidence type="ECO:0000313" key="6">
    <source>
        <dbReference type="EMBL" id="ODV96673.1"/>
    </source>
</evidence>
<proteinExistence type="inferred from homology"/>
<dbReference type="GO" id="GO:0005783">
    <property type="term" value="C:endoplasmic reticulum"/>
    <property type="evidence" value="ECO:0007669"/>
    <property type="project" value="TreeGrafter"/>
</dbReference>
<accession>A0A1E4TY16</accession>
<dbReference type="SMART" id="SM00563">
    <property type="entry name" value="PlsC"/>
    <property type="match status" value="1"/>
</dbReference>
<evidence type="ECO:0000313" key="7">
    <source>
        <dbReference type="Proteomes" id="UP000094236"/>
    </source>
</evidence>
<dbReference type="Proteomes" id="UP000094236">
    <property type="component" value="Unassembled WGS sequence"/>
</dbReference>
<dbReference type="Pfam" id="PF01553">
    <property type="entry name" value="Acyltransferase"/>
    <property type="match status" value="1"/>
</dbReference>
<evidence type="ECO:0000256" key="3">
    <source>
        <dbReference type="ARBA" id="ARBA00023315"/>
    </source>
</evidence>
<evidence type="ECO:0000256" key="4">
    <source>
        <dbReference type="SAM" id="Phobius"/>
    </source>
</evidence>
<dbReference type="CDD" id="cd07990">
    <property type="entry name" value="LPLAT_LCLAT1-like"/>
    <property type="match status" value="1"/>
</dbReference>
<feature type="transmembrane region" description="Helical" evidence="4">
    <location>
        <begin position="413"/>
        <end position="431"/>
    </location>
</feature>
<evidence type="ECO:0000259" key="5">
    <source>
        <dbReference type="SMART" id="SM00563"/>
    </source>
</evidence>
<feature type="domain" description="Phospholipid/glycerol acyltransferase" evidence="5">
    <location>
        <begin position="154"/>
        <end position="288"/>
    </location>
</feature>
<comment type="similarity">
    <text evidence="1">Belongs to the 1-acyl-sn-glycerol-3-phosphate acyltransferase family.</text>
</comment>
<dbReference type="GO" id="GO:0016746">
    <property type="term" value="F:acyltransferase activity"/>
    <property type="evidence" value="ECO:0007669"/>
    <property type="project" value="UniProtKB-KW"/>
</dbReference>
<dbReference type="Pfam" id="PF16076">
    <property type="entry name" value="Acyltransf_C"/>
    <property type="match status" value="1"/>
</dbReference>
<feature type="transmembrane region" description="Helical" evidence="4">
    <location>
        <begin position="64"/>
        <end position="88"/>
    </location>
</feature>
<reference evidence="7" key="1">
    <citation type="submission" date="2016-05" db="EMBL/GenBank/DDBJ databases">
        <title>Comparative genomics of biotechnologically important yeasts.</title>
        <authorList>
            <consortium name="DOE Joint Genome Institute"/>
            <person name="Riley R."/>
            <person name="Haridas S."/>
            <person name="Wolfe K.H."/>
            <person name="Lopes M.R."/>
            <person name="Hittinger C.T."/>
            <person name="Goker M."/>
            <person name="Salamov A."/>
            <person name="Wisecaver J."/>
            <person name="Long T.M."/>
            <person name="Aerts A.L."/>
            <person name="Barry K."/>
            <person name="Choi C."/>
            <person name="Clum A."/>
            <person name="Coughlan A.Y."/>
            <person name="Deshpande S."/>
            <person name="Douglass A.P."/>
            <person name="Hanson S.J."/>
            <person name="Klenk H.-P."/>
            <person name="Labutti K."/>
            <person name="Lapidus A."/>
            <person name="Lindquist E."/>
            <person name="Lipzen A."/>
            <person name="Meier-Kolthoff J.P."/>
            <person name="Ohm R.A."/>
            <person name="Otillar R.P."/>
            <person name="Pangilinan J."/>
            <person name="Peng Y."/>
            <person name="Rokas A."/>
            <person name="Rosa C.A."/>
            <person name="Scheuner C."/>
            <person name="Sibirny A.A."/>
            <person name="Slot J.C."/>
            <person name="Stielow J.B."/>
            <person name="Sun H."/>
            <person name="Kurtzman C.P."/>
            <person name="Blackwell M."/>
            <person name="Grigoriev I.V."/>
            <person name="Jeffries T.W."/>
        </authorList>
    </citation>
    <scope>NUCLEOTIDE SEQUENCE [LARGE SCALE GENOMIC DNA]</scope>
    <source>
        <strain evidence="7">NRRL Y-2460</strain>
    </source>
</reference>
<dbReference type="OrthoDB" id="189226at2759"/>
<keyword evidence="3" id="KW-0012">Acyltransferase</keyword>
<dbReference type="PANTHER" id="PTHR10983:SF16">
    <property type="entry name" value="LYSOCARDIOLIPIN ACYLTRANSFERASE 1"/>
    <property type="match status" value="1"/>
</dbReference>
<evidence type="ECO:0000256" key="1">
    <source>
        <dbReference type="ARBA" id="ARBA00008655"/>
    </source>
</evidence>
<gene>
    <name evidence="6" type="ORF">PACTADRAFT_48496</name>
</gene>
<organism evidence="6 7">
    <name type="scientific">Pachysolen tannophilus NRRL Y-2460</name>
    <dbReference type="NCBI Taxonomy" id="669874"/>
    <lineage>
        <taxon>Eukaryota</taxon>
        <taxon>Fungi</taxon>
        <taxon>Dikarya</taxon>
        <taxon>Ascomycota</taxon>
        <taxon>Saccharomycotina</taxon>
        <taxon>Pichiomycetes</taxon>
        <taxon>Pachysolenaceae</taxon>
        <taxon>Pachysolen</taxon>
    </lineage>
</organism>
<sequence length="435" mass="51091">MVEGGDKVLVNGESRIETRNTDIDASAVTPDASISPSITTNIPVPASPTIFTTKNKEKLTIFNVARLTFIIIFFIIGCLSIVFTQFLINTSLFWSPIYKRILLNFTKTNFVILLTFVTAVCSPATLLITHDESIPKNSFQYRKNLLKSYLCDNSIIISNHQIYIDWLFLWFLAYMNDVANNVYIIMKKSLKNIPVLGYGMKNYKFIFLSRKWELDKILMLNQLANIDHYSRILEKNYYFNSLKKNWLILFPEGTNLSTDRKKKSDDWCKKIDQKLLKNCLLPRVKGLYLSTLQLSSTTKKIYDITIGYGGISKDQFAQDIYTLKKTYLYGLGPREVHLHFRCFDIDKDIPNVKFDKNLINDEKNMEKFEQWLFKTWYEKDDYLNSFYKNGNFKMENTSETYKIELKIGSYTELIRIFIIPFVFLVLCYWIKSFFY</sequence>
<keyword evidence="4" id="KW-0472">Membrane</keyword>
<dbReference type="PANTHER" id="PTHR10983">
    <property type="entry name" value="1-ACYLGLYCEROL-3-PHOSPHATE ACYLTRANSFERASE-RELATED"/>
    <property type="match status" value="1"/>
</dbReference>
<keyword evidence="2" id="KW-0808">Transferase</keyword>